<gene>
    <name evidence="2" type="ORF">I0Q91_01810</name>
</gene>
<accession>A0A931AN63</accession>
<organism evidence="2 3">
    <name type="scientific">Halonatronomonas betaini</name>
    <dbReference type="NCBI Taxonomy" id="2778430"/>
    <lineage>
        <taxon>Bacteria</taxon>
        <taxon>Bacillati</taxon>
        <taxon>Bacillota</taxon>
        <taxon>Clostridia</taxon>
        <taxon>Halanaerobiales</taxon>
        <taxon>Halarsenatibacteraceae</taxon>
        <taxon>Halonatronomonas</taxon>
    </lineage>
</organism>
<keyword evidence="1" id="KW-0812">Transmembrane</keyword>
<keyword evidence="1" id="KW-0472">Membrane</keyword>
<dbReference type="RefSeq" id="WP_270452479.1">
    <property type="nucleotide sequence ID" value="NZ_JADPIE010000001.1"/>
</dbReference>
<evidence type="ECO:0000313" key="3">
    <source>
        <dbReference type="Proteomes" id="UP000621436"/>
    </source>
</evidence>
<comment type="caution">
    <text evidence="2">The sequence shown here is derived from an EMBL/GenBank/DDBJ whole genome shotgun (WGS) entry which is preliminary data.</text>
</comment>
<reference evidence="2" key="1">
    <citation type="submission" date="2020-11" db="EMBL/GenBank/DDBJ databases">
        <title>Halonatronomonas betainensis gen. nov., sp. nov. a novel haloalkaliphilic representative of the family Halanaerobiacae capable of betaine degradation.</title>
        <authorList>
            <person name="Boltyanskaya Y."/>
            <person name="Kevbrin V."/>
            <person name="Detkova E."/>
            <person name="Grouzdev D.S."/>
            <person name="Koziaeva V."/>
            <person name="Zhilina T."/>
        </authorList>
    </citation>
    <scope>NUCLEOTIDE SEQUENCE</scope>
    <source>
        <strain evidence="2">Z-7014</strain>
    </source>
</reference>
<keyword evidence="3" id="KW-1185">Reference proteome</keyword>
<sequence>MIFSTRQEARELSHIFNINRENDNYVIEVNLNNYQHLYNDWDASSINQKELAPELFDFIERASNEIPLNKNHELWFYLPEKNQDERKEAKSKKAIKNNFKMELYFIKKKLNRIYRKAVTYIMMGIIFLLAAYFLPESAGNQLLYTLFMEGIFIGGWVFLWEAFSQFFFASHEIRKRRKYYQRFLNSRVQFKYQEVED</sequence>
<protein>
    <submittedName>
        <fullName evidence="2">Uncharacterized protein</fullName>
    </submittedName>
</protein>
<proteinExistence type="predicted"/>
<dbReference type="Proteomes" id="UP000621436">
    <property type="component" value="Unassembled WGS sequence"/>
</dbReference>
<dbReference type="AlphaFoldDB" id="A0A931AN63"/>
<keyword evidence="1" id="KW-1133">Transmembrane helix</keyword>
<name>A0A931AN63_9FIRM</name>
<evidence type="ECO:0000313" key="2">
    <source>
        <dbReference type="EMBL" id="MBF8435802.1"/>
    </source>
</evidence>
<feature type="transmembrane region" description="Helical" evidence="1">
    <location>
        <begin position="117"/>
        <end position="134"/>
    </location>
</feature>
<feature type="transmembrane region" description="Helical" evidence="1">
    <location>
        <begin position="146"/>
        <end position="168"/>
    </location>
</feature>
<evidence type="ECO:0000256" key="1">
    <source>
        <dbReference type="SAM" id="Phobius"/>
    </source>
</evidence>
<dbReference type="EMBL" id="JADPIE010000001">
    <property type="protein sequence ID" value="MBF8435802.1"/>
    <property type="molecule type" value="Genomic_DNA"/>
</dbReference>